<dbReference type="GO" id="GO:0005737">
    <property type="term" value="C:cytoplasm"/>
    <property type="evidence" value="ECO:0007669"/>
    <property type="project" value="UniProtKB-SubCell"/>
</dbReference>
<dbReference type="InterPro" id="IPR044068">
    <property type="entry name" value="CB"/>
</dbReference>
<dbReference type="InterPro" id="IPR023009">
    <property type="entry name" value="Tyrosine_recombinase_XerC/XerD"/>
</dbReference>
<feature type="active site" evidence="11">
    <location>
        <position position="279"/>
    </location>
</feature>
<dbReference type="GO" id="GO:0051301">
    <property type="term" value="P:cell division"/>
    <property type="evidence" value="ECO:0007669"/>
    <property type="project" value="UniProtKB-KW"/>
</dbReference>
<dbReference type="PROSITE" id="PS51898">
    <property type="entry name" value="TYR_RECOMBINASE"/>
    <property type="match status" value="1"/>
</dbReference>
<feature type="domain" description="Core-binding (CB)" evidence="13">
    <location>
        <begin position="19"/>
        <end position="103"/>
    </location>
</feature>
<feature type="active site" description="O-(3'-phospho-DNA)-tyrosine intermediate" evidence="11">
    <location>
        <position position="314"/>
    </location>
</feature>
<sequence length="334" mass="36377">MMPGTTQPLRQPGRQAGRGGVADVIDRFLGYATVEKGLAHATRLAYGADLAKYHEFLQSRGIGSLDAVGRGDVEDFVASLAGEAPHSVARRLSAVRELYRFAISEGLVQADPTLGVRPPKAASDLPDVLTIDEVERLLQAACPDAAYREGAEQAAGQPTDPVALRDRALLEFMYATGCRVSEAVGLDLTDMDLEERLARVTGKGSKQRLVPMGSYAVTAMERYLESARPVLQARARSKGQEFQAVFLNKRGARISRQSVWEVVRTCAQRAGINKPIHPHTLRHSCATHLLQGGADVRTVQEMLGHASVTTTQIYTHVTPQTLIETYVMSHPRAR</sequence>
<dbReference type="SUPFAM" id="SSF56349">
    <property type="entry name" value="DNA breaking-rejoining enzymes"/>
    <property type="match status" value="1"/>
</dbReference>
<dbReference type="InterPro" id="IPR004107">
    <property type="entry name" value="Integrase_SAM-like_N"/>
</dbReference>
<evidence type="ECO:0000256" key="7">
    <source>
        <dbReference type="ARBA" id="ARBA00022908"/>
    </source>
</evidence>
<feature type="domain" description="Tyr recombinase" evidence="12">
    <location>
        <begin position="124"/>
        <end position="327"/>
    </location>
</feature>
<dbReference type="NCBIfam" id="TIGR02225">
    <property type="entry name" value="recomb_XerD"/>
    <property type="match status" value="1"/>
</dbReference>
<evidence type="ECO:0000313" key="14">
    <source>
        <dbReference type="EMBL" id="OZG52722.1"/>
    </source>
</evidence>
<comment type="function">
    <text evidence="11">Site-specific tyrosine recombinase, which acts by catalyzing the cutting and rejoining of the recombining DNA molecules. The XerC-XerD complex is essential to convert dimers of the bacterial chromosome into monomers to permit their segregation at cell division. It also contributes to the segregational stability of plasmids.</text>
</comment>
<gene>
    <name evidence="11" type="primary">xerD</name>
    <name evidence="14" type="ORF">PSSU_0340</name>
</gene>
<dbReference type="InterPro" id="IPR010998">
    <property type="entry name" value="Integrase_recombinase_N"/>
</dbReference>
<feature type="active site" evidence="11">
    <location>
        <position position="305"/>
    </location>
</feature>
<comment type="similarity">
    <text evidence="2 11">Belongs to the 'phage' integrase family. XerD subfamily.</text>
</comment>
<evidence type="ECO:0000256" key="9">
    <source>
        <dbReference type="ARBA" id="ARBA00023172"/>
    </source>
</evidence>
<dbReference type="InterPro" id="IPR050090">
    <property type="entry name" value="Tyrosine_recombinase_XerCD"/>
</dbReference>
<keyword evidence="7 11" id="KW-0229">DNA integration</keyword>
<proteinExistence type="inferred from homology"/>
<keyword evidence="5 11" id="KW-0132">Cell division</keyword>
<keyword evidence="4 11" id="KW-0963">Cytoplasm</keyword>
<dbReference type="GO" id="GO:0003677">
    <property type="term" value="F:DNA binding"/>
    <property type="evidence" value="ECO:0007669"/>
    <property type="project" value="UniProtKB-UniRule"/>
</dbReference>
<comment type="caution">
    <text evidence="14">The sequence shown here is derived from an EMBL/GenBank/DDBJ whole genome shotgun (WGS) entry which is preliminary data.</text>
</comment>
<evidence type="ECO:0000256" key="5">
    <source>
        <dbReference type="ARBA" id="ARBA00022618"/>
    </source>
</evidence>
<dbReference type="Gene3D" id="1.10.150.130">
    <property type="match status" value="1"/>
</dbReference>
<dbReference type="Proteomes" id="UP000216454">
    <property type="component" value="Unassembled WGS sequence"/>
</dbReference>
<dbReference type="Pfam" id="PF00589">
    <property type="entry name" value="Phage_integrase"/>
    <property type="match status" value="1"/>
</dbReference>
<evidence type="ECO:0000256" key="10">
    <source>
        <dbReference type="ARBA" id="ARBA00023306"/>
    </source>
</evidence>
<feature type="active site" evidence="11">
    <location>
        <position position="179"/>
    </location>
</feature>
<keyword evidence="6 11" id="KW-0159">Chromosome partition</keyword>
<evidence type="ECO:0000256" key="6">
    <source>
        <dbReference type="ARBA" id="ARBA00022829"/>
    </source>
</evidence>
<evidence type="ECO:0000256" key="2">
    <source>
        <dbReference type="ARBA" id="ARBA00010450"/>
    </source>
</evidence>
<evidence type="ECO:0000313" key="15">
    <source>
        <dbReference type="Proteomes" id="UP000216454"/>
    </source>
</evidence>
<evidence type="ECO:0000256" key="1">
    <source>
        <dbReference type="ARBA" id="ARBA00004496"/>
    </source>
</evidence>
<dbReference type="CDD" id="cd00798">
    <property type="entry name" value="INT_XerDC_C"/>
    <property type="match status" value="1"/>
</dbReference>
<evidence type="ECO:0000259" key="12">
    <source>
        <dbReference type="PROSITE" id="PS51898"/>
    </source>
</evidence>
<feature type="active site" evidence="11">
    <location>
        <position position="282"/>
    </location>
</feature>
<name>A0A261F0S9_9BIFI</name>
<organism evidence="14 15">
    <name type="scientific">Pseudoscardovia suis</name>
    <dbReference type="NCBI Taxonomy" id="987063"/>
    <lineage>
        <taxon>Bacteria</taxon>
        <taxon>Bacillati</taxon>
        <taxon>Actinomycetota</taxon>
        <taxon>Actinomycetes</taxon>
        <taxon>Bifidobacteriales</taxon>
        <taxon>Bifidobacteriaceae</taxon>
        <taxon>Pseudoscardovia</taxon>
    </lineage>
</organism>
<dbReference type="GO" id="GO:0006313">
    <property type="term" value="P:DNA transposition"/>
    <property type="evidence" value="ECO:0007669"/>
    <property type="project" value="UniProtKB-UniRule"/>
</dbReference>
<evidence type="ECO:0000256" key="4">
    <source>
        <dbReference type="ARBA" id="ARBA00022490"/>
    </source>
</evidence>
<dbReference type="Gene3D" id="1.10.443.10">
    <property type="entry name" value="Intergrase catalytic core"/>
    <property type="match status" value="1"/>
</dbReference>
<evidence type="ECO:0000256" key="8">
    <source>
        <dbReference type="ARBA" id="ARBA00023125"/>
    </source>
</evidence>
<dbReference type="PANTHER" id="PTHR30349:SF81">
    <property type="entry name" value="TYROSINE RECOMBINASE XERC"/>
    <property type="match status" value="1"/>
</dbReference>
<evidence type="ECO:0000256" key="11">
    <source>
        <dbReference type="HAMAP-Rule" id="MF_01807"/>
    </source>
</evidence>
<comment type="subcellular location">
    <subcellularLocation>
        <location evidence="1 11">Cytoplasm</location>
    </subcellularLocation>
</comment>
<evidence type="ECO:0000256" key="3">
    <source>
        <dbReference type="ARBA" id="ARBA00015810"/>
    </source>
</evidence>
<comment type="subunit">
    <text evidence="11">Forms a cyclic heterotetrameric complex composed of two molecules of XerC and two molecules of XerD.</text>
</comment>
<dbReference type="AlphaFoldDB" id="A0A261F0S9"/>
<keyword evidence="10 11" id="KW-0131">Cell cycle</keyword>
<dbReference type="GO" id="GO:0007059">
    <property type="term" value="P:chromosome segregation"/>
    <property type="evidence" value="ECO:0007669"/>
    <property type="project" value="UniProtKB-UniRule"/>
</dbReference>
<keyword evidence="15" id="KW-1185">Reference proteome</keyword>
<accession>A0A261F0S9</accession>
<keyword evidence="9 11" id="KW-0233">DNA recombination</keyword>
<dbReference type="InterPro" id="IPR013762">
    <property type="entry name" value="Integrase-like_cat_sf"/>
</dbReference>
<dbReference type="InterPro" id="IPR002104">
    <property type="entry name" value="Integrase_catalytic"/>
</dbReference>
<keyword evidence="8 11" id="KW-0238">DNA-binding</keyword>
<dbReference type="EMBL" id="MWWQ01000005">
    <property type="protein sequence ID" value="OZG52722.1"/>
    <property type="molecule type" value="Genomic_DNA"/>
</dbReference>
<dbReference type="InterPro" id="IPR011010">
    <property type="entry name" value="DNA_brk_join_enz"/>
</dbReference>
<dbReference type="GO" id="GO:0009037">
    <property type="term" value="F:tyrosine-based site-specific recombinase activity"/>
    <property type="evidence" value="ECO:0007669"/>
    <property type="project" value="UniProtKB-UniRule"/>
</dbReference>
<dbReference type="NCBIfam" id="NF001399">
    <property type="entry name" value="PRK00283.1"/>
    <property type="match status" value="1"/>
</dbReference>
<feature type="active site" evidence="11">
    <location>
        <position position="203"/>
    </location>
</feature>
<dbReference type="PROSITE" id="PS51900">
    <property type="entry name" value="CB"/>
    <property type="match status" value="1"/>
</dbReference>
<reference evidence="14 15" key="1">
    <citation type="journal article" date="2017" name="BMC Genomics">
        <title>Comparative genomic and phylogenomic analyses of the Bifidobacteriaceae family.</title>
        <authorList>
            <person name="Lugli G.A."/>
            <person name="Milani C."/>
            <person name="Turroni F."/>
            <person name="Duranti S."/>
            <person name="Mancabelli L."/>
            <person name="Mangifesta M."/>
            <person name="Ferrario C."/>
            <person name="Modesto M."/>
            <person name="Mattarelli P."/>
            <person name="Jiri K."/>
            <person name="van Sinderen D."/>
            <person name="Ventura M."/>
        </authorList>
    </citation>
    <scope>NUCLEOTIDE SEQUENCE [LARGE SCALE GENOMIC DNA]</scope>
    <source>
        <strain evidence="14 15">DSM 24744</strain>
    </source>
</reference>
<dbReference type="HAMAP" id="MF_01807">
    <property type="entry name" value="Recomb_XerD"/>
    <property type="match status" value="1"/>
</dbReference>
<dbReference type="Pfam" id="PF02899">
    <property type="entry name" value="Phage_int_SAM_1"/>
    <property type="match status" value="1"/>
</dbReference>
<dbReference type="HAMAP" id="MF_01808">
    <property type="entry name" value="Recomb_XerC_XerD"/>
    <property type="match status" value="1"/>
</dbReference>
<protein>
    <recommendedName>
        <fullName evidence="3 11">Tyrosine recombinase XerD</fullName>
    </recommendedName>
</protein>
<dbReference type="PANTHER" id="PTHR30349">
    <property type="entry name" value="PHAGE INTEGRASE-RELATED"/>
    <property type="match status" value="1"/>
</dbReference>
<dbReference type="InterPro" id="IPR011932">
    <property type="entry name" value="Recomb_XerD"/>
</dbReference>
<evidence type="ECO:0000259" key="13">
    <source>
        <dbReference type="PROSITE" id="PS51900"/>
    </source>
</evidence>